<keyword evidence="3" id="KW-1185">Reference proteome</keyword>
<evidence type="ECO:0000256" key="1">
    <source>
        <dbReference type="SAM" id="MobiDB-lite"/>
    </source>
</evidence>
<name>A0A7R9A117_9CRUS</name>
<organism evidence="2">
    <name type="scientific">Darwinula stevensoni</name>
    <dbReference type="NCBI Taxonomy" id="69355"/>
    <lineage>
        <taxon>Eukaryota</taxon>
        <taxon>Metazoa</taxon>
        <taxon>Ecdysozoa</taxon>
        <taxon>Arthropoda</taxon>
        <taxon>Crustacea</taxon>
        <taxon>Oligostraca</taxon>
        <taxon>Ostracoda</taxon>
        <taxon>Podocopa</taxon>
        <taxon>Podocopida</taxon>
        <taxon>Darwinulocopina</taxon>
        <taxon>Darwinuloidea</taxon>
        <taxon>Darwinulidae</taxon>
        <taxon>Darwinula</taxon>
    </lineage>
</organism>
<sequence length="251" mass="27835">MLAGVLSARDLRASLRAVVGGVDSELSLSSSSLRFWKSLPSNLANRKDQQPRAENRECATASRAQGTLFRLKRFTGFSPSVFFHQPLHLQPDQSMEEDTWPGGLIKEDITTLQESTSDQAMEEDTRPGGLTKEDITTLQEKGSGDGERCIQRLEASTILRSSDGERRRPPPGGFIIQVITSILYVLQLSDGELCHAMLRFSSFMQLTSPLPSILRRPLFYDSSPVSFETSEVPLSFFSTFLMAVSSLLDII</sequence>
<feature type="region of interest" description="Disordered" evidence="1">
    <location>
        <begin position="113"/>
        <end position="132"/>
    </location>
</feature>
<dbReference type="Proteomes" id="UP000677054">
    <property type="component" value="Unassembled WGS sequence"/>
</dbReference>
<dbReference type="EMBL" id="CAJPEV010000214">
    <property type="protein sequence ID" value="CAG0882477.1"/>
    <property type="molecule type" value="Genomic_DNA"/>
</dbReference>
<evidence type="ECO:0000313" key="3">
    <source>
        <dbReference type="Proteomes" id="UP000677054"/>
    </source>
</evidence>
<proteinExistence type="predicted"/>
<feature type="compositionally biased region" description="Basic and acidic residues" evidence="1">
    <location>
        <begin position="123"/>
        <end position="132"/>
    </location>
</feature>
<gene>
    <name evidence="2" type="ORF">DSTB1V02_LOCUS2062</name>
</gene>
<protein>
    <submittedName>
        <fullName evidence="2">Uncharacterized protein</fullName>
    </submittedName>
</protein>
<dbReference type="EMBL" id="LR899731">
    <property type="protein sequence ID" value="CAD7242089.1"/>
    <property type="molecule type" value="Genomic_DNA"/>
</dbReference>
<accession>A0A7R9A117</accession>
<reference evidence="2" key="1">
    <citation type="submission" date="2020-11" db="EMBL/GenBank/DDBJ databases">
        <authorList>
            <person name="Tran Van P."/>
        </authorList>
    </citation>
    <scope>NUCLEOTIDE SEQUENCE</scope>
</reference>
<evidence type="ECO:0000313" key="2">
    <source>
        <dbReference type="EMBL" id="CAD7242089.1"/>
    </source>
</evidence>
<dbReference type="AlphaFoldDB" id="A0A7R9A117"/>